<dbReference type="CDD" id="cd11532">
    <property type="entry name" value="NTP-PPase_COG4997"/>
    <property type="match status" value="1"/>
</dbReference>
<accession>A0A0G1JJ77</accession>
<dbReference type="InterPro" id="IPR038735">
    <property type="entry name" value="MSMEG_1276-like_NTP-PPase_dom"/>
</dbReference>
<dbReference type="Proteomes" id="UP000034154">
    <property type="component" value="Unassembled WGS sequence"/>
</dbReference>
<evidence type="ECO:0000313" key="1">
    <source>
        <dbReference type="EMBL" id="KKT71415.1"/>
    </source>
</evidence>
<sequence length="102" mass="11964">MTVYNKLVRDLIPELIASKGEFCKTHLATPEEFEIKLLEKVLEEAQELKEDHGSIEELADMLEVFEALIELKGYDWEQLRQVQKEKKEKRGGFTKRIILEES</sequence>
<evidence type="ECO:0000313" key="2">
    <source>
        <dbReference type="Proteomes" id="UP000034154"/>
    </source>
</evidence>
<proteinExistence type="predicted"/>
<reference evidence="1 2" key="1">
    <citation type="journal article" date="2015" name="Nature">
        <title>rRNA introns, odd ribosomes, and small enigmatic genomes across a large radiation of phyla.</title>
        <authorList>
            <person name="Brown C.T."/>
            <person name="Hug L.A."/>
            <person name="Thomas B.C."/>
            <person name="Sharon I."/>
            <person name="Castelle C.J."/>
            <person name="Singh A."/>
            <person name="Wilkins M.J."/>
            <person name="Williams K.H."/>
            <person name="Banfield J.F."/>
        </authorList>
    </citation>
    <scope>NUCLEOTIDE SEQUENCE [LARGE SCALE GENOMIC DNA]</scope>
</reference>
<dbReference type="PATRIC" id="fig|1619000.3.peg.343"/>
<dbReference type="AlphaFoldDB" id="A0A0G1JJ77"/>
<dbReference type="GO" id="GO:0016787">
    <property type="term" value="F:hydrolase activity"/>
    <property type="evidence" value="ECO:0007669"/>
    <property type="project" value="UniProtKB-KW"/>
</dbReference>
<organism evidence="1 2">
    <name type="scientific">Candidatus Uhrbacteria bacterium GW2011_GWF2_44_350</name>
    <dbReference type="NCBI Taxonomy" id="1619000"/>
    <lineage>
        <taxon>Bacteria</taxon>
        <taxon>Candidatus Uhriibacteriota</taxon>
    </lineage>
</organism>
<gene>
    <name evidence="1" type="ORF">UW63_C0017G0015</name>
</gene>
<keyword evidence="1" id="KW-0378">Hydrolase</keyword>
<comment type="caution">
    <text evidence="1">The sequence shown here is derived from an EMBL/GenBank/DDBJ whole genome shotgun (WGS) entry which is preliminary data.</text>
</comment>
<dbReference type="EMBL" id="LCJB01000017">
    <property type="protein sequence ID" value="KKT71415.1"/>
    <property type="molecule type" value="Genomic_DNA"/>
</dbReference>
<protein>
    <submittedName>
        <fullName evidence="1">Phosphoribosyl-ATP pyrophosphohydrolase</fullName>
    </submittedName>
</protein>
<name>A0A0G1JJ77_9BACT</name>